<dbReference type="PANTHER" id="PTHR41386">
    <property type="entry name" value="INTEGRAL MEMBRANE PROTEIN-RELATED"/>
    <property type="match status" value="1"/>
</dbReference>
<dbReference type="PANTHER" id="PTHR41386:SF1">
    <property type="entry name" value="MEMBRANE PROTEIN"/>
    <property type="match status" value="1"/>
</dbReference>
<feature type="coiled-coil region" evidence="1">
    <location>
        <begin position="211"/>
        <end position="247"/>
    </location>
</feature>
<comment type="caution">
    <text evidence="4">The sequence shown here is derived from an EMBL/GenBank/DDBJ whole genome shotgun (WGS) entry which is preliminary data.</text>
</comment>
<dbReference type="EMBL" id="JARFYM010000008">
    <property type="protein sequence ID" value="MDL2399708.1"/>
    <property type="molecule type" value="Genomic_DNA"/>
</dbReference>
<reference evidence="4" key="1">
    <citation type="submission" date="2023-06" db="EMBL/GenBank/DDBJ databases">
        <title>Phylogenetic Diversity of Rhizobium strains.</title>
        <authorList>
            <person name="Moura F.T."/>
            <person name="Helene L.C.F."/>
            <person name="Hungria M."/>
        </authorList>
    </citation>
    <scope>NUCLEOTIDE SEQUENCE</scope>
    <source>
        <strain evidence="4">CCGE526</strain>
    </source>
</reference>
<evidence type="ECO:0000256" key="1">
    <source>
        <dbReference type="SAM" id="Coils"/>
    </source>
</evidence>
<feature type="region of interest" description="Disordered" evidence="2">
    <location>
        <begin position="286"/>
        <end position="305"/>
    </location>
</feature>
<keyword evidence="5" id="KW-1185">Reference proteome</keyword>
<dbReference type="Pfam" id="PF06210">
    <property type="entry name" value="DUF1003"/>
    <property type="match status" value="1"/>
</dbReference>
<dbReference type="InterPro" id="IPR010406">
    <property type="entry name" value="DUF1003"/>
</dbReference>
<accession>A0ABT7JVC6</accession>
<organism evidence="4 5">
    <name type="scientific">Rhizobium mayense</name>
    <dbReference type="NCBI Taxonomy" id="1312184"/>
    <lineage>
        <taxon>Bacteria</taxon>
        <taxon>Pseudomonadati</taxon>
        <taxon>Pseudomonadota</taxon>
        <taxon>Alphaproteobacteria</taxon>
        <taxon>Hyphomicrobiales</taxon>
        <taxon>Rhizobiaceae</taxon>
        <taxon>Rhizobium/Agrobacterium group</taxon>
        <taxon>Rhizobium</taxon>
    </lineage>
</organism>
<keyword evidence="3" id="KW-0472">Membrane</keyword>
<gene>
    <name evidence="4" type="ORF">PY649_12440</name>
</gene>
<proteinExistence type="predicted"/>
<protein>
    <submittedName>
        <fullName evidence="4">DUF1003 domain-containing protein</fullName>
    </submittedName>
</protein>
<evidence type="ECO:0000313" key="5">
    <source>
        <dbReference type="Proteomes" id="UP001172645"/>
    </source>
</evidence>
<keyword evidence="3" id="KW-0812">Transmembrane</keyword>
<dbReference type="RefSeq" id="WP_285868726.1">
    <property type="nucleotide sequence ID" value="NZ_JARFYM010000008.1"/>
</dbReference>
<evidence type="ECO:0000313" key="4">
    <source>
        <dbReference type="EMBL" id="MDL2399708.1"/>
    </source>
</evidence>
<dbReference type="Proteomes" id="UP001172645">
    <property type="component" value="Unassembled WGS sequence"/>
</dbReference>
<sequence length="305" mass="34417">MAETKTFDPAEGIVDFDAGEGEAATVEMDDYTKSLAQAKAKSVKLVDAITGATLKKKDAVHFDDLRPSLAEFVRQKHPGIRSDDYISRKGMDDYRAQYIAELLTHERGELSNLEDEVVESLKTHDTLAENIEEDYEDRRSIGDRMADMVASFGGSWTFIISFCLFLTVWMGINLAMGEGKAFDVYPFILLNLILSTIAALQAPIIMMSQRRQEAKDRLRALNDYKVNLKAELEIRHLHEKVDHLLNRQWERLTEIQQIQIEMMLEQAKAATRALKASKASKAKTNALKSLFGGKPKPEETDDSTE</sequence>
<evidence type="ECO:0000256" key="3">
    <source>
        <dbReference type="SAM" id="Phobius"/>
    </source>
</evidence>
<name>A0ABT7JVC6_9HYPH</name>
<keyword evidence="1" id="KW-0175">Coiled coil</keyword>
<evidence type="ECO:0000256" key="2">
    <source>
        <dbReference type="SAM" id="MobiDB-lite"/>
    </source>
</evidence>
<keyword evidence="3" id="KW-1133">Transmembrane helix</keyword>
<feature type="transmembrane region" description="Helical" evidence="3">
    <location>
        <begin position="148"/>
        <end position="172"/>
    </location>
</feature>
<feature type="transmembrane region" description="Helical" evidence="3">
    <location>
        <begin position="184"/>
        <end position="207"/>
    </location>
</feature>